<evidence type="ECO:0008006" key="3">
    <source>
        <dbReference type="Google" id="ProtNLM"/>
    </source>
</evidence>
<accession>A0A1G1YIM0</accession>
<dbReference type="Gene3D" id="3.20.20.140">
    <property type="entry name" value="Metal-dependent hydrolases"/>
    <property type="match status" value="1"/>
</dbReference>
<dbReference type="EMBL" id="MHIL01000008">
    <property type="protein sequence ID" value="OGY52183.1"/>
    <property type="molecule type" value="Genomic_DNA"/>
</dbReference>
<name>A0A1G1YIM0_9BACT</name>
<dbReference type="PANTHER" id="PTHR36928">
    <property type="entry name" value="PHOSPHATASE YCDX-RELATED"/>
    <property type="match status" value="1"/>
</dbReference>
<gene>
    <name evidence="1" type="ORF">A3J59_03465</name>
</gene>
<dbReference type="InterPro" id="IPR016195">
    <property type="entry name" value="Pol/histidinol_Pase-like"/>
</dbReference>
<dbReference type="Proteomes" id="UP000177310">
    <property type="component" value="Unassembled WGS sequence"/>
</dbReference>
<sequence>MRTIRFEDNQFHSTYSDGSFSPKEIFEYNQFHHRLDLTITDHVDKNTDWFGRYVEDIQELRKNYPDFSIKIGCEVKIVDERGELNTTDEILKQAEVVTGTVHHFPGIKSLGLEALIEQEFILTKLLAENKKIDVLGHPFSMVKRFYKADVPEAYVREVYERCVKNGIKLEYNQKNCPASVRKLVVSEIAKGNIKNFSFGSDMHHDLSELGNSAFDVADPVTVLVTGAGAGVGQSIIKALKLSAIKTRIIATDA</sequence>
<protein>
    <recommendedName>
        <fullName evidence="3">Polymerase/histidinol phosphatase N-terminal domain-containing protein</fullName>
    </recommendedName>
</protein>
<dbReference type="PANTHER" id="PTHR36928:SF1">
    <property type="entry name" value="PHOSPHATASE YCDX-RELATED"/>
    <property type="match status" value="1"/>
</dbReference>
<organism evidence="1 2">
    <name type="scientific">Candidatus Buchananbacteria bacterium RIFCSPHIGHO2_02_FULL_56_16</name>
    <dbReference type="NCBI Taxonomy" id="1797542"/>
    <lineage>
        <taxon>Bacteria</taxon>
        <taxon>Candidatus Buchananiibacteriota</taxon>
    </lineage>
</organism>
<dbReference type="InterPro" id="IPR050243">
    <property type="entry name" value="PHP_phosphatase"/>
</dbReference>
<evidence type="ECO:0000313" key="2">
    <source>
        <dbReference type="Proteomes" id="UP000177310"/>
    </source>
</evidence>
<proteinExistence type="predicted"/>
<dbReference type="AlphaFoldDB" id="A0A1G1YIM0"/>
<dbReference type="GO" id="GO:0008270">
    <property type="term" value="F:zinc ion binding"/>
    <property type="evidence" value="ECO:0007669"/>
    <property type="project" value="TreeGrafter"/>
</dbReference>
<comment type="caution">
    <text evidence="1">The sequence shown here is derived from an EMBL/GenBank/DDBJ whole genome shotgun (WGS) entry which is preliminary data.</text>
</comment>
<reference evidence="1 2" key="1">
    <citation type="journal article" date="2016" name="Nat. Commun.">
        <title>Thousands of microbial genomes shed light on interconnected biogeochemical processes in an aquifer system.</title>
        <authorList>
            <person name="Anantharaman K."/>
            <person name="Brown C.T."/>
            <person name="Hug L.A."/>
            <person name="Sharon I."/>
            <person name="Castelle C.J."/>
            <person name="Probst A.J."/>
            <person name="Thomas B.C."/>
            <person name="Singh A."/>
            <person name="Wilkins M.J."/>
            <person name="Karaoz U."/>
            <person name="Brodie E.L."/>
            <person name="Williams K.H."/>
            <person name="Hubbard S.S."/>
            <person name="Banfield J.F."/>
        </authorList>
    </citation>
    <scope>NUCLEOTIDE SEQUENCE [LARGE SCALE GENOMIC DNA]</scope>
</reference>
<dbReference type="GO" id="GO:0042578">
    <property type="term" value="F:phosphoric ester hydrolase activity"/>
    <property type="evidence" value="ECO:0007669"/>
    <property type="project" value="TreeGrafter"/>
</dbReference>
<dbReference type="SUPFAM" id="SSF89550">
    <property type="entry name" value="PHP domain-like"/>
    <property type="match status" value="1"/>
</dbReference>
<evidence type="ECO:0000313" key="1">
    <source>
        <dbReference type="EMBL" id="OGY52183.1"/>
    </source>
</evidence>
<dbReference type="GO" id="GO:0005829">
    <property type="term" value="C:cytosol"/>
    <property type="evidence" value="ECO:0007669"/>
    <property type="project" value="TreeGrafter"/>
</dbReference>
<dbReference type="STRING" id="1797542.A3J59_03465"/>
<feature type="non-terminal residue" evidence="1">
    <location>
        <position position="253"/>
    </location>
</feature>